<dbReference type="Gene3D" id="4.10.860.120">
    <property type="entry name" value="RNA polymerase II, clamp domain"/>
    <property type="match status" value="1"/>
</dbReference>
<feature type="binding site" evidence="11">
    <location>
        <position position="456"/>
    </location>
    <ligand>
        <name>Mg(2+)</name>
        <dbReference type="ChEBI" id="CHEBI:18420"/>
    </ligand>
</feature>
<evidence type="ECO:0000256" key="6">
    <source>
        <dbReference type="ARBA" id="ARBA00022723"/>
    </source>
</evidence>
<dbReference type="SMART" id="SM00663">
    <property type="entry name" value="RPOLA_N"/>
    <property type="match status" value="1"/>
</dbReference>
<dbReference type="Pfam" id="PF05000">
    <property type="entry name" value="RNA_pol_Rpb1_4"/>
    <property type="match status" value="1"/>
</dbReference>
<dbReference type="Pfam" id="PF00623">
    <property type="entry name" value="RNA_pol_Rpb1_2"/>
    <property type="match status" value="1"/>
</dbReference>
<dbReference type="CDD" id="cd01609">
    <property type="entry name" value="RNAP_beta'_N"/>
    <property type="match status" value="1"/>
</dbReference>
<dbReference type="HAMAP" id="MF_01322">
    <property type="entry name" value="RNApol_bact_RpoC"/>
    <property type="match status" value="1"/>
</dbReference>
<sequence>MNDNNNYELNNFESLQIGLASTEKILSWSHGEVTKPETINYRTLKPEKDGLFCERIFGPTKDWECHCGKYKRIRYKGIVCDKCGVEVTKAKVRRERMGHIKLASPVSHIWYFKGIPSRMGLVLDISPRTLEKILYFANFIVTDPGNTDFAYKEVLTETQYREAKDNPANKFKAGMGAEAVRELLTHIDLEELSKELREKLKAATGQKKVRIVRRLEVIESLRASGNRPEWMVLEVIPVIPPDLRPMVQLDGGRFATSDLNDLYRRVINRNNRLNRLLELGAPDIIVRNEKRMLQEAVDALIDNGRRGRPVTGPGSRPLKSLSDMLKGKQGRFRQNLLGKRVDYSGRSVIVVGPELKFYQCGLPKKMALELFKPFIMKKLVENNNAHNIKSAKRMVEKVRPEVWDVLEGVIKEHPVMLNRAPTLHRLGIQAFEPVLVEGKAIKLHPLACTAFNADFDGDQMAVHVPLSVEAQAEARFLMLSVNNILAPKDGSPITTPTQDMILGSYYLTHPGQEEGKRTSANEKGDGKVFTDISEMLMAYQDGVVGIHARVKVRMYAGEQDTRGKLVESTVGRFIFNQQIPQDLGYIEDREADPYSLEINFLCDKKKLGEIIDRCYRIHGNTETAIMLDAIKDMGFHYSTIAAITISISDMEIPEKKQAIIDEAEKMVDKYEKAYRRGLVSDKERYEEVIKIWNKATDDVSDELMDSLDSLNNLFIMAHSGARGSKNQIRQIGGMRGLMANATGKTIEIPIKANFREGLSVLEYFISTNGARKGLADTALRTADSGYLTRRLVDVSHNVIVMEDDCGTDEGIEVKAFTDGKEVIEKLKDRIVGRTALLDVCHPETGEVIVEQDCEISEEAAEAIEAAGIESVAIRSVMTCHSKSGVCAKCYGRNLATGESVNIGEAVGITAAQSIGEPGTQLTMRTFHTGGVAGSDITHGLPRVEELFEARKPKGLAVICEADGTVVSIEPTGDNKTEVKIRGEEENIYEVPYGARICVSEGDYVLAGDNITRGPLDPKDILRLNGVEGVYQYLLKEVQRVYKQQGVDINDKHIEVIVGQMLSKMKVNDPGDTGLLPGGQYSKVEIEEANAKALEEGRQPAEAERLLLGITKASLATNSFLSAASFQETTRVLTDAAIKGKNDKLQGLKENVIIGKLIPAGTGMKKYRSIQLDYGVNTALIEAYREMQRELEMESEDDDAAEAMDDIVPAMGTVDDMAVAEEFAAEAEGQDPIDDITQ</sequence>
<dbReference type="InterPro" id="IPR007066">
    <property type="entry name" value="RNA_pol_Rpb1_3"/>
</dbReference>
<dbReference type="InterPro" id="IPR007080">
    <property type="entry name" value="RNA_pol_Rpb1_1"/>
</dbReference>
<evidence type="ECO:0000256" key="7">
    <source>
        <dbReference type="ARBA" id="ARBA00022833"/>
    </source>
</evidence>
<dbReference type="InterPro" id="IPR006592">
    <property type="entry name" value="RNA_pol_N"/>
</dbReference>
<dbReference type="AlphaFoldDB" id="A0A9D1I0P9"/>
<dbReference type="GO" id="GO:0006351">
    <property type="term" value="P:DNA-templated transcription"/>
    <property type="evidence" value="ECO:0007669"/>
    <property type="project" value="UniProtKB-UniRule"/>
</dbReference>
<comment type="cofactor">
    <cofactor evidence="11">
        <name>Zn(2+)</name>
        <dbReference type="ChEBI" id="CHEBI:29105"/>
    </cofactor>
    <text evidence="11">Binds 2 Zn(2+) ions per subunit.</text>
</comment>
<dbReference type="Proteomes" id="UP000824090">
    <property type="component" value="Unassembled WGS sequence"/>
</dbReference>
<keyword evidence="9 11" id="KW-0804">Transcription</keyword>
<keyword evidence="3 11" id="KW-0240">DNA-directed RNA polymerase</keyword>
<dbReference type="Gene3D" id="1.10.150.390">
    <property type="match status" value="1"/>
</dbReference>
<feature type="binding site" evidence="11">
    <location>
        <position position="454"/>
    </location>
    <ligand>
        <name>Mg(2+)</name>
        <dbReference type="ChEBI" id="CHEBI:18420"/>
    </ligand>
</feature>
<dbReference type="Gene3D" id="2.40.40.20">
    <property type="match status" value="1"/>
</dbReference>
<keyword evidence="7 11" id="KW-0862">Zinc</keyword>
<dbReference type="InterPro" id="IPR000722">
    <property type="entry name" value="RNA_pol_asu"/>
</dbReference>
<evidence type="ECO:0000259" key="13">
    <source>
        <dbReference type="SMART" id="SM00663"/>
    </source>
</evidence>
<evidence type="ECO:0000256" key="12">
    <source>
        <dbReference type="RuleBase" id="RU004279"/>
    </source>
</evidence>
<dbReference type="GO" id="GO:0003677">
    <property type="term" value="F:DNA binding"/>
    <property type="evidence" value="ECO:0007669"/>
    <property type="project" value="UniProtKB-UniRule"/>
</dbReference>
<feature type="domain" description="RNA polymerase N-terminal" evidence="13">
    <location>
        <begin position="229"/>
        <end position="508"/>
    </location>
</feature>
<evidence type="ECO:0000256" key="11">
    <source>
        <dbReference type="HAMAP-Rule" id="MF_01322"/>
    </source>
</evidence>
<comment type="function">
    <text evidence="1 11 12">DNA-dependent RNA polymerase catalyzes the transcription of DNA into RNA using the four ribonucleoside triphosphates as substrates.</text>
</comment>
<keyword evidence="8 11" id="KW-0460">Magnesium</keyword>
<comment type="similarity">
    <text evidence="2 11 12">Belongs to the RNA polymerase beta' chain family.</text>
</comment>
<dbReference type="FunFam" id="4.10.860.120:FF:000001">
    <property type="entry name" value="DNA-directed RNA polymerase subunit beta"/>
    <property type="match status" value="1"/>
</dbReference>
<keyword evidence="6 11" id="KW-0479">Metal-binding</keyword>
<dbReference type="InterPro" id="IPR012754">
    <property type="entry name" value="DNA-dir_RpoC_beta_prime_bact"/>
</dbReference>
<dbReference type="FunFam" id="1.10.40.90:FF:000001">
    <property type="entry name" value="DNA-directed RNA polymerase subunit beta"/>
    <property type="match status" value="1"/>
</dbReference>
<dbReference type="SUPFAM" id="SSF64484">
    <property type="entry name" value="beta and beta-prime subunits of DNA dependent RNA-polymerase"/>
    <property type="match status" value="1"/>
</dbReference>
<keyword evidence="4 11" id="KW-0808">Transferase</keyword>
<dbReference type="Pfam" id="PF04997">
    <property type="entry name" value="RNA_pol_Rpb1_1"/>
    <property type="match status" value="1"/>
</dbReference>
<protein>
    <recommendedName>
        <fullName evidence="11">DNA-directed RNA polymerase subunit beta'</fullName>
        <shortName evidence="11">RNAP subunit beta'</shortName>
        <ecNumber evidence="11">2.7.7.6</ecNumber>
    </recommendedName>
    <alternativeName>
        <fullName evidence="11">RNA polymerase subunit beta'</fullName>
    </alternativeName>
    <alternativeName>
        <fullName evidence="11">Transcriptase subunit beta'</fullName>
    </alternativeName>
</protein>
<dbReference type="InterPro" id="IPR045867">
    <property type="entry name" value="DNA-dir_RpoC_beta_prime"/>
</dbReference>
<dbReference type="FunFam" id="1.10.150.390:FF:000002">
    <property type="entry name" value="DNA-directed RNA polymerase subunit beta"/>
    <property type="match status" value="1"/>
</dbReference>
<reference evidence="14" key="1">
    <citation type="submission" date="2020-10" db="EMBL/GenBank/DDBJ databases">
        <authorList>
            <person name="Gilroy R."/>
        </authorList>
    </citation>
    <scope>NUCLEOTIDE SEQUENCE</scope>
    <source>
        <strain evidence="14">ChiHcec3-6078</strain>
    </source>
</reference>
<keyword evidence="5 11" id="KW-0548">Nucleotidyltransferase</keyword>
<dbReference type="Gene3D" id="1.10.274.100">
    <property type="entry name" value="RNA polymerase Rpb1, domain 3"/>
    <property type="match status" value="2"/>
</dbReference>
<dbReference type="Pfam" id="PF04983">
    <property type="entry name" value="RNA_pol_Rpb1_3"/>
    <property type="match status" value="1"/>
</dbReference>
<dbReference type="InterPro" id="IPR044893">
    <property type="entry name" value="RNA_pol_Rpb1_clamp_domain"/>
</dbReference>
<feature type="binding site" evidence="11">
    <location>
        <position position="67"/>
    </location>
    <ligand>
        <name>Zn(2+)</name>
        <dbReference type="ChEBI" id="CHEBI:29105"/>
        <label>1</label>
    </ligand>
</feature>
<dbReference type="PANTHER" id="PTHR19376:SF54">
    <property type="entry name" value="DNA-DIRECTED RNA POLYMERASE SUBUNIT BETA"/>
    <property type="match status" value="1"/>
</dbReference>
<evidence type="ECO:0000313" key="15">
    <source>
        <dbReference type="Proteomes" id="UP000824090"/>
    </source>
</evidence>
<gene>
    <name evidence="11 14" type="primary">rpoC</name>
    <name evidence="14" type="ORF">IAC50_06060</name>
</gene>
<evidence type="ECO:0000256" key="8">
    <source>
        <dbReference type="ARBA" id="ARBA00022842"/>
    </source>
</evidence>
<evidence type="ECO:0000256" key="9">
    <source>
        <dbReference type="ARBA" id="ARBA00023163"/>
    </source>
</evidence>
<dbReference type="NCBIfam" id="TIGR02386">
    <property type="entry name" value="rpoC_TIGR"/>
    <property type="match status" value="1"/>
</dbReference>
<comment type="cofactor">
    <cofactor evidence="11">
        <name>Mg(2+)</name>
        <dbReference type="ChEBI" id="CHEBI:18420"/>
    </cofactor>
    <text evidence="11">Binds 1 Mg(2+) ion per subunit.</text>
</comment>
<feature type="binding site" evidence="11">
    <location>
        <position position="879"/>
    </location>
    <ligand>
        <name>Zn(2+)</name>
        <dbReference type="ChEBI" id="CHEBI:29105"/>
        <label>2</label>
    </ligand>
</feature>
<dbReference type="GO" id="GO:0008270">
    <property type="term" value="F:zinc ion binding"/>
    <property type="evidence" value="ECO:0007669"/>
    <property type="project" value="UniProtKB-UniRule"/>
</dbReference>
<comment type="caution">
    <text evidence="14">The sequence shown here is derived from an EMBL/GenBank/DDBJ whole genome shotgun (WGS) entry which is preliminary data.</text>
</comment>
<comment type="catalytic activity">
    <reaction evidence="10 11 12">
        <text>RNA(n) + a ribonucleoside 5'-triphosphate = RNA(n+1) + diphosphate</text>
        <dbReference type="Rhea" id="RHEA:21248"/>
        <dbReference type="Rhea" id="RHEA-COMP:14527"/>
        <dbReference type="Rhea" id="RHEA-COMP:17342"/>
        <dbReference type="ChEBI" id="CHEBI:33019"/>
        <dbReference type="ChEBI" id="CHEBI:61557"/>
        <dbReference type="ChEBI" id="CHEBI:140395"/>
        <dbReference type="EC" id="2.7.7.6"/>
    </reaction>
</comment>
<dbReference type="InterPro" id="IPR042102">
    <property type="entry name" value="RNA_pol_Rpb1_3_sf"/>
</dbReference>
<dbReference type="GO" id="GO:0000428">
    <property type="term" value="C:DNA-directed RNA polymerase complex"/>
    <property type="evidence" value="ECO:0007669"/>
    <property type="project" value="UniProtKB-KW"/>
</dbReference>
<dbReference type="Gene3D" id="1.10.40.90">
    <property type="match status" value="1"/>
</dbReference>
<feature type="binding site" evidence="11">
    <location>
        <position position="83"/>
    </location>
    <ligand>
        <name>Zn(2+)</name>
        <dbReference type="ChEBI" id="CHEBI:29105"/>
        <label>1</label>
    </ligand>
</feature>
<evidence type="ECO:0000256" key="2">
    <source>
        <dbReference type="ARBA" id="ARBA00006460"/>
    </source>
</evidence>
<dbReference type="Gene3D" id="2.40.50.100">
    <property type="match status" value="1"/>
</dbReference>
<dbReference type="Gene3D" id="1.10.132.30">
    <property type="match status" value="1"/>
</dbReference>
<feature type="binding site" evidence="11">
    <location>
        <position position="458"/>
    </location>
    <ligand>
        <name>Mg(2+)</name>
        <dbReference type="ChEBI" id="CHEBI:18420"/>
    </ligand>
</feature>
<name>A0A9D1I0P9_9FIRM</name>
<organism evidence="14 15">
    <name type="scientific">Candidatus Allocopromorpha excrementigallinarum</name>
    <dbReference type="NCBI Taxonomy" id="2840742"/>
    <lineage>
        <taxon>Bacteria</taxon>
        <taxon>Bacillati</taxon>
        <taxon>Bacillota</taxon>
        <taxon>Clostridia</taxon>
        <taxon>Eubacteriales</taxon>
        <taxon>Eubacteriaceae</taxon>
        <taxon>Eubacteriaceae incertae sedis</taxon>
        <taxon>Candidatus Allocopromorpha</taxon>
    </lineage>
</organism>
<feature type="binding site" evidence="11">
    <location>
        <position position="65"/>
    </location>
    <ligand>
        <name>Zn(2+)</name>
        <dbReference type="ChEBI" id="CHEBI:29105"/>
        <label>1</label>
    </ligand>
</feature>
<accession>A0A9D1I0P9</accession>
<dbReference type="CDD" id="cd02655">
    <property type="entry name" value="RNAP_beta'_C"/>
    <property type="match status" value="1"/>
</dbReference>
<evidence type="ECO:0000256" key="10">
    <source>
        <dbReference type="ARBA" id="ARBA00048552"/>
    </source>
</evidence>
<dbReference type="Pfam" id="PF04998">
    <property type="entry name" value="RNA_pol_Rpb1_5"/>
    <property type="match status" value="1"/>
</dbReference>
<dbReference type="PANTHER" id="PTHR19376">
    <property type="entry name" value="DNA-DIRECTED RNA POLYMERASE"/>
    <property type="match status" value="1"/>
</dbReference>
<feature type="binding site" evidence="11">
    <location>
        <position position="80"/>
    </location>
    <ligand>
        <name>Zn(2+)</name>
        <dbReference type="ChEBI" id="CHEBI:29105"/>
        <label>1</label>
    </ligand>
</feature>
<reference evidence="14" key="2">
    <citation type="journal article" date="2021" name="PeerJ">
        <title>Extensive microbial diversity within the chicken gut microbiome revealed by metagenomics and culture.</title>
        <authorList>
            <person name="Gilroy R."/>
            <person name="Ravi A."/>
            <person name="Getino M."/>
            <person name="Pursley I."/>
            <person name="Horton D.L."/>
            <person name="Alikhan N.F."/>
            <person name="Baker D."/>
            <person name="Gharbi K."/>
            <person name="Hall N."/>
            <person name="Watson M."/>
            <person name="Adriaenssens E.M."/>
            <person name="Foster-Nyarko E."/>
            <person name="Jarju S."/>
            <person name="Secka A."/>
            <person name="Antonio M."/>
            <person name="Oren A."/>
            <person name="Chaudhuri R.R."/>
            <person name="La Ragione R."/>
            <person name="Hildebrand F."/>
            <person name="Pallen M.J."/>
        </authorList>
    </citation>
    <scope>NUCLEOTIDE SEQUENCE</scope>
    <source>
        <strain evidence="14">ChiHcec3-6078</strain>
    </source>
</reference>
<proteinExistence type="inferred from homology"/>
<dbReference type="InterPro" id="IPR007083">
    <property type="entry name" value="RNA_pol_Rpb1_4"/>
</dbReference>
<evidence type="ECO:0000256" key="5">
    <source>
        <dbReference type="ARBA" id="ARBA00022695"/>
    </source>
</evidence>
<evidence type="ECO:0000313" key="14">
    <source>
        <dbReference type="EMBL" id="HIU26036.1"/>
    </source>
</evidence>
<feature type="binding site" evidence="11">
    <location>
        <position position="889"/>
    </location>
    <ligand>
        <name>Zn(2+)</name>
        <dbReference type="ChEBI" id="CHEBI:29105"/>
        <label>2</label>
    </ligand>
</feature>
<dbReference type="EC" id="2.7.7.6" evidence="11"/>
<dbReference type="GO" id="GO:0000287">
    <property type="term" value="F:magnesium ion binding"/>
    <property type="evidence" value="ECO:0007669"/>
    <property type="project" value="UniProtKB-UniRule"/>
</dbReference>
<comment type="subunit">
    <text evidence="11">The RNAP catalytic core consists of 2 alpha, 1 beta, 1 beta' and 1 omega subunit. When a sigma factor is associated with the core the holoenzyme is formed, which can initiate transcription.</text>
</comment>
<dbReference type="Gene3D" id="1.10.1790.20">
    <property type="match status" value="1"/>
</dbReference>
<dbReference type="GO" id="GO:0003899">
    <property type="term" value="F:DNA-directed RNA polymerase activity"/>
    <property type="evidence" value="ECO:0007669"/>
    <property type="project" value="UniProtKB-UniRule"/>
</dbReference>
<dbReference type="EMBL" id="DVMP01000113">
    <property type="protein sequence ID" value="HIU26036.1"/>
    <property type="molecule type" value="Genomic_DNA"/>
</dbReference>
<dbReference type="InterPro" id="IPR007081">
    <property type="entry name" value="RNA_pol_Rpb1_5"/>
</dbReference>
<evidence type="ECO:0000256" key="1">
    <source>
        <dbReference type="ARBA" id="ARBA00004026"/>
    </source>
</evidence>
<evidence type="ECO:0000256" key="4">
    <source>
        <dbReference type="ARBA" id="ARBA00022679"/>
    </source>
</evidence>
<evidence type="ECO:0000256" key="3">
    <source>
        <dbReference type="ARBA" id="ARBA00022478"/>
    </source>
</evidence>
<feature type="binding site" evidence="11">
    <location>
        <position position="805"/>
    </location>
    <ligand>
        <name>Zn(2+)</name>
        <dbReference type="ChEBI" id="CHEBI:29105"/>
        <label>2</label>
    </ligand>
</feature>
<feature type="binding site" evidence="11">
    <location>
        <position position="886"/>
    </location>
    <ligand>
        <name>Zn(2+)</name>
        <dbReference type="ChEBI" id="CHEBI:29105"/>
        <label>2</label>
    </ligand>
</feature>
<dbReference type="InterPro" id="IPR038120">
    <property type="entry name" value="Rpb1_funnel_sf"/>
</dbReference>